<sequence>MALNKLNLSLSLYLLFSIFAIAQNNANFNPNDTITYNDTNSEKVVALGNLIESSVLNNQSEPFVGKLYKNALLKRILQDNTTPDLNSDYLKSFVKGIKQGLDLFPQEIITEVENGAYYDFVNYRYDQNLQTYYILFRLYSAEGGLNYHDYRIHKKDSEMLISDIYLYLAGENITTTMSRLMTYVAPNKKILGLIETTKDEGVTELFQAIQYKKSGNFELAYKLMDGITSKLSKEKFFLIFKSLMASNVDDEKYLATLEELIKTYKDDPTIVLNKIDYYVYKEDYFEAIQVINQLQEETEDDFLNFIKANVAFYDENYDFALNNYKYIIDNYPDFFEGQAGYLSTLVMMENFKDATTYIETLIREGYDRADIINYVEEDDDNGENILEVLVQSEPYKAWKLKTSN</sequence>
<dbReference type="EMBL" id="FORM01000013">
    <property type="protein sequence ID" value="SFJ64284.1"/>
    <property type="molecule type" value="Genomic_DNA"/>
</dbReference>
<evidence type="ECO:0008006" key="4">
    <source>
        <dbReference type="Google" id="ProtNLM"/>
    </source>
</evidence>
<evidence type="ECO:0000256" key="1">
    <source>
        <dbReference type="SAM" id="SignalP"/>
    </source>
</evidence>
<proteinExistence type="predicted"/>
<evidence type="ECO:0000313" key="3">
    <source>
        <dbReference type="Proteomes" id="UP000199559"/>
    </source>
</evidence>
<feature type="chain" id="PRO_5011498796" description="Tetratricopeptide repeat-containing protein" evidence="1">
    <location>
        <begin position="23"/>
        <end position="404"/>
    </location>
</feature>
<evidence type="ECO:0000313" key="2">
    <source>
        <dbReference type="EMBL" id="SFJ64284.1"/>
    </source>
</evidence>
<gene>
    <name evidence="2" type="ORF">SAMN05443431_11323</name>
</gene>
<organism evidence="2 3">
    <name type="scientific">Olleya namhaensis</name>
    <dbReference type="NCBI Taxonomy" id="1144750"/>
    <lineage>
        <taxon>Bacteria</taxon>
        <taxon>Pseudomonadati</taxon>
        <taxon>Bacteroidota</taxon>
        <taxon>Flavobacteriia</taxon>
        <taxon>Flavobacteriales</taxon>
        <taxon>Flavobacteriaceae</taxon>
    </lineage>
</organism>
<reference evidence="3" key="1">
    <citation type="submission" date="2016-10" db="EMBL/GenBank/DDBJ databases">
        <authorList>
            <person name="Varghese N."/>
            <person name="Submissions S."/>
        </authorList>
    </citation>
    <scope>NUCLEOTIDE SEQUENCE [LARGE SCALE GENOMIC DNA]</scope>
    <source>
        <strain evidence="3">DSM 28881</strain>
    </source>
</reference>
<dbReference type="Proteomes" id="UP000199559">
    <property type="component" value="Unassembled WGS sequence"/>
</dbReference>
<accession>A0A1I3SZR8</accession>
<keyword evidence="1" id="KW-0732">Signal</keyword>
<dbReference type="STRING" id="1144750.SAMN05443431_11323"/>
<protein>
    <recommendedName>
        <fullName evidence="4">Tetratricopeptide repeat-containing protein</fullName>
    </recommendedName>
</protein>
<dbReference type="InterPro" id="IPR011990">
    <property type="entry name" value="TPR-like_helical_dom_sf"/>
</dbReference>
<name>A0A1I3SZR8_9FLAO</name>
<keyword evidence="3" id="KW-1185">Reference proteome</keyword>
<feature type="signal peptide" evidence="1">
    <location>
        <begin position="1"/>
        <end position="22"/>
    </location>
</feature>
<dbReference type="RefSeq" id="WP_090842284.1">
    <property type="nucleotide sequence ID" value="NZ_FORM01000013.1"/>
</dbReference>
<dbReference type="SUPFAM" id="SSF48452">
    <property type="entry name" value="TPR-like"/>
    <property type="match status" value="1"/>
</dbReference>
<dbReference type="Gene3D" id="1.25.40.10">
    <property type="entry name" value="Tetratricopeptide repeat domain"/>
    <property type="match status" value="1"/>
</dbReference>
<dbReference type="AlphaFoldDB" id="A0A1I3SZR8"/>